<dbReference type="CDD" id="cd07302">
    <property type="entry name" value="CHD"/>
    <property type="match status" value="1"/>
</dbReference>
<dbReference type="Pfam" id="PF00498">
    <property type="entry name" value="FHA"/>
    <property type="match status" value="1"/>
</dbReference>
<sequence length="295" mass="32661">MTELCILFADIAESTSLFEKHGDEAARTAIASVLDVLLNEAEKHQGHLVKTIGDEIMCTFPKANHALLAAVEMQNTVSGNFVLGNHPIEIRVGFHFGGVIEESNDVFGDAVNVAARMTGYAKKGQIITNSVTYKTCILPPFLTHRSLGKTKVKGKLLPVEIVEILWQQDTSQVTRVTSALDIKLPVTKSQLKLELDGRQQMMTDQSPIKIIGRGDDCDIQINMLMASRLHGDIQFSGGYFRYTDESTNGTWVLQSGGEPIRIHRDSMVLQDEGQITFGEPDFSNVNQLLQYQILK</sequence>
<feature type="domain" description="FHA" evidence="1">
    <location>
        <begin position="209"/>
        <end position="252"/>
    </location>
</feature>
<dbReference type="GO" id="GO:0004016">
    <property type="term" value="F:adenylate cyclase activity"/>
    <property type="evidence" value="ECO:0007669"/>
    <property type="project" value="UniProtKB-EC"/>
</dbReference>
<organism evidence="3">
    <name type="scientific">hydrothermal vent metagenome</name>
    <dbReference type="NCBI Taxonomy" id="652676"/>
    <lineage>
        <taxon>unclassified sequences</taxon>
        <taxon>metagenomes</taxon>
        <taxon>ecological metagenomes</taxon>
    </lineage>
</organism>
<dbReference type="InterPro" id="IPR029787">
    <property type="entry name" value="Nucleotide_cyclase"/>
</dbReference>
<dbReference type="PANTHER" id="PTHR43081:SF19">
    <property type="entry name" value="PH-SENSITIVE ADENYLATE CYCLASE RV1264"/>
    <property type="match status" value="1"/>
</dbReference>
<feature type="domain" description="Guanylate cyclase" evidence="2">
    <location>
        <begin position="5"/>
        <end position="118"/>
    </location>
</feature>
<dbReference type="InterPro" id="IPR000253">
    <property type="entry name" value="FHA_dom"/>
</dbReference>
<dbReference type="GO" id="GO:0006171">
    <property type="term" value="P:cAMP biosynthetic process"/>
    <property type="evidence" value="ECO:0007669"/>
    <property type="project" value="TreeGrafter"/>
</dbReference>
<evidence type="ECO:0000313" key="3">
    <source>
        <dbReference type="EMBL" id="VAW44025.1"/>
    </source>
</evidence>
<dbReference type="Pfam" id="PF00211">
    <property type="entry name" value="Guanylate_cyc"/>
    <property type="match status" value="1"/>
</dbReference>
<dbReference type="SUPFAM" id="SSF49879">
    <property type="entry name" value="SMAD/FHA domain"/>
    <property type="match status" value="1"/>
</dbReference>
<dbReference type="PROSITE" id="PS50125">
    <property type="entry name" value="GUANYLATE_CYCLASE_2"/>
    <property type="match status" value="1"/>
</dbReference>
<reference evidence="3" key="1">
    <citation type="submission" date="2018-06" db="EMBL/GenBank/DDBJ databases">
        <authorList>
            <person name="Zhirakovskaya E."/>
        </authorList>
    </citation>
    <scope>NUCLEOTIDE SEQUENCE</scope>
</reference>
<dbReference type="EC" id="4.6.1.1" evidence="3"/>
<accession>A0A3B0VKE8</accession>
<proteinExistence type="predicted"/>
<dbReference type="InterPro" id="IPR008984">
    <property type="entry name" value="SMAD_FHA_dom_sf"/>
</dbReference>
<dbReference type="InterPro" id="IPR001054">
    <property type="entry name" value="A/G_cyclase"/>
</dbReference>
<evidence type="ECO:0000259" key="2">
    <source>
        <dbReference type="PROSITE" id="PS50125"/>
    </source>
</evidence>
<dbReference type="InterPro" id="IPR050697">
    <property type="entry name" value="Adenylyl/Guanylyl_Cyclase_3/4"/>
</dbReference>
<dbReference type="PANTHER" id="PTHR43081">
    <property type="entry name" value="ADENYLATE CYCLASE, TERMINAL-DIFFERENTIATION SPECIFIC-RELATED"/>
    <property type="match status" value="1"/>
</dbReference>
<dbReference type="Gene3D" id="3.30.70.1230">
    <property type="entry name" value="Nucleotide cyclase"/>
    <property type="match status" value="1"/>
</dbReference>
<gene>
    <name evidence="3" type="ORF">MNBD_GAMMA02-501</name>
</gene>
<dbReference type="CDD" id="cd00060">
    <property type="entry name" value="FHA"/>
    <property type="match status" value="1"/>
</dbReference>
<dbReference type="Gene3D" id="2.60.200.20">
    <property type="match status" value="1"/>
</dbReference>
<dbReference type="AlphaFoldDB" id="A0A3B0VKE8"/>
<evidence type="ECO:0000259" key="1">
    <source>
        <dbReference type="PROSITE" id="PS50006"/>
    </source>
</evidence>
<dbReference type="SUPFAM" id="SSF55073">
    <property type="entry name" value="Nucleotide cyclase"/>
    <property type="match status" value="1"/>
</dbReference>
<keyword evidence="3" id="KW-0456">Lyase</keyword>
<dbReference type="EMBL" id="UOFA01000062">
    <property type="protein sequence ID" value="VAW44025.1"/>
    <property type="molecule type" value="Genomic_DNA"/>
</dbReference>
<name>A0A3B0VKE8_9ZZZZ</name>
<protein>
    <submittedName>
        <fullName evidence="3">Adenylate cyclase</fullName>
        <ecNumber evidence="3">4.6.1.1</ecNumber>
    </submittedName>
</protein>
<dbReference type="GO" id="GO:0035556">
    <property type="term" value="P:intracellular signal transduction"/>
    <property type="evidence" value="ECO:0007669"/>
    <property type="project" value="InterPro"/>
</dbReference>
<dbReference type="PROSITE" id="PS50006">
    <property type="entry name" value="FHA_DOMAIN"/>
    <property type="match status" value="1"/>
</dbReference>